<dbReference type="Proteomes" id="UP001139981">
    <property type="component" value="Unassembled WGS sequence"/>
</dbReference>
<dbReference type="EMBL" id="JANBVB010000025">
    <property type="protein sequence ID" value="KAJ2899493.1"/>
    <property type="molecule type" value="Genomic_DNA"/>
</dbReference>
<evidence type="ECO:0000313" key="2">
    <source>
        <dbReference type="Proteomes" id="UP001139981"/>
    </source>
</evidence>
<reference evidence="1" key="1">
    <citation type="submission" date="2022-07" db="EMBL/GenBank/DDBJ databases">
        <title>Phylogenomic reconstructions and comparative analyses of Kickxellomycotina fungi.</title>
        <authorList>
            <person name="Reynolds N.K."/>
            <person name="Stajich J.E."/>
            <person name="Barry K."/>
            <person name="Grigoriev I.V."/>
            <person name="Crous P."/>
            <person name="Smith M.E."/>
        </authorList>
    </citation>
    <scope>NUCLEOTIDE SEQUENCE</scope>
    <source>
        <strain evidence="1">CBS 190363</strain>
    </source>
</reference>
<gene>
    <name evidence="1" type="ORF">IWW38_000957</name>
</gene>
<accession>A0ACC1M9G5</accession>
<keyword evidence="2" id="KW-1185">Reference proteome</keyword>
<comment type="caution">
    <text evidence="1">The sequence shown here is derived from an EMBL/GenBank/DDBJ whole genome shotgun (WGS) entry which is preliminary data.</text>
</comment>
<evidence type="ECO:0000313" key="1">
    <source>
        <dbReference type="EMBL" id="KAJ2899493.1"/>
    </source>
</evidence>
<proteinExistence type="predicted"/>
<organism evidence="1 2">
    <name type="scientific">Coemansia aciculifera</name>
    <dbReference type="NCBI Taxonomy" id="417176"/>
    <lineage>
        <taxon>Eukaryota</taxon>
        <taxon>Fungi</taxon>
        <taxon>Fungi incertae sedis</taxon>
        <taxon>Zoopagomycota</taxon>
        <taxon>Kickxellomycotina</taxon>
        <taxon>Kickxellomycetes</taxon>
        <taxon>Kickxellales</taxon>
        <taxon>Kickxellaceae</taxon>
        <taxon>Coemansia</taxon>
    </lineage>
</organism>
<name>A0ACC1M9G5_9FUNG</name>
<sequence length="402" mass="43816">MSPNSLLVAAGVVTAGTLAVLRKHTIDESKVYLLHAPQTAKMDDGMALLDIVNAECPSLAKGSTTARFVPTMALPTADLQTCFSSVCERFGRQSIVEYERELITTSDGGTIGLDWSPPFAQIPADERPIVLLSPGLSGGSQETYVQATVKRLTSEPYNFRTVVVNFRGCAGVKVTTPILYNGGLTSDYGFAVDHVHSRFPSSKLIGIGYSLGANLVTKYVGEQGTRCPLHAAVSVCNSYDLAASSDALETPTFRNQYIYTPAMLLGLMKLYRRHRKMIETGPVELDVDAINRIASIRQFDDLITAKLFGYTSATDYYRQNSCAQFMPAISIPFLAISAMDDPVCPEAIIPRETFRANPHLILALTKYGGHLGYREDLSSPWFVRPIAEFCAATFRHSKGGSC</sequence>
<protein>
    <submittedName>
        <fullName evidence="1">Uncharacterized protein</fullName>
    </submittedName>
</protein>